<proteinExistence type="predicted"/>
<name>A0A3B0R786_9ZZZZ</name>
<gene>
    <name evidence="1" type="ORF">MNBD_ALPHA08-1555</name>
</gene>
<protein>
    <submittedName>
        <fullName evidence="1">Uncharacterized protein</fullName>
    </submittedName>
</protein>
<sequence>MSKIALIAFAMFRSQLATDVPPGSQQLDGEFYRNDLVVELTIECQQKPGGKTNYGVISFSKIDKLFCTPSADCFRSPQKAISQSCR</sequence>
<reference evidence="1" key="1">
    <citation type="submission" date="2018-06" db="EMBL/GenBank/DDBJ databases">
        <authorList>
            <person name="Zhirakovskaya E."/>
        </authorList>
    </citation>
    <scope>NUCLEOTIDE SEQUENCE</scope>
</reference>
<accession>A0A3B0R786</accession>
<dbReference type="AlphaFoldDB" id="A0A3B0R786"/>
<organism evidence="1">
    <name type="scientific">hydrothermal vent metagenome</name>
    <dbReference type="NCBI Taxonomy" id="652676"/>
    <lineage>
        <taxon>unclassified sequences</taxon>
        <taxon>metagenomes</taxon>
        <taxon>ecological metagenomes</taxon>
    </lineage>
</organism>
<dbReference type="EMBL" id="UOEC01000057">
    <property type="protein sequence ID" value="VAV89060.1"/>
    <property type="molecule type" value="Genomic_DNA"/>
</dbReference>
<evidence type="ECO:0000313" key="1">
    <source>
        <dbReference type="EMBL" id="VAV89060.1"/>
    </source>
</evidence>